<dbReference type="Gene3D" id="3.40.190.10">
    <property type="entry name" value="Periplasmic binding protein-like II"/>
    <property type="match status" value="2"/>
</dbReference>
<dbReference type="Proteomes" id="UP000219042">
    <property type="component" value="Unassembled WGS sequence"/>
</dbReference>
<dbReference type="OrthoDB" id="9780180at2"/>
<feature type="chain" id="PRO_5012783089" evidence="1">
    <location>
        <begin position="26"/>
        <end position="361"/>
    </location>
</feature>
<dbReference type="PANTHER" id="PTHR30024:SF42">
    <property type="entry name" value="ALIPHATIC SULFONATES-BINDING PROTEIN-RELATED"/>
    <property type="match status" value="1"/>
</dbReference>
<gene>
    <name evidence="2" type="ORF">SAMN05421731_105251</name>
</gene>
<keyword evidence="3" id="KW-1185">Reference proteome</keyword>
<dbReference type="AlphaFoldDB" id="A0A240EAY1"/>
<reference evidence="3" key="1">
    <citation type="submission" date="2016-09" db="EMBL/GenBank/DDBJ databases">
        <authorList>
            <person name="Varghese N."/>
            <person name="Submissions S."/>
        </authorList>
    </citation>
    <scope>NUCLEOTIDE SEQUENCE [LARGE SCALE GENOMIC DNA]</scope>
    <source>
        <strain evidence="3">ANC 4466</strain>
    </source>
</reference>
<accession>A0A240EAY1</accession>
<evidence type="ECO:0000313" key="2">
    <source>
        <dbReference type="EMBL" id="SNX45696.1"/>
    </source>
</evidence>
<dbReference type="PROSITE" id="PS51257">
    <property type="entry name" value="PROKAR_LIPOPROTEIN"/>
    <property type="match status" value="1"/>
</dbReference>
<proteinExistence type="predicted"/>
<dbReference type="RefSeq" id="WP_097079455.1">
    <property type="nucleotide sequence ID" value="NZ_BAABHT010000005.1"/>
</dbReference>
<evidence type="ECO:0000256" key="1">
    <source>
        <dbReference type="SAM" id="SignalP"/>
    </source>
</evidence>
<dbReference type="PANTHER" id="PTHR30024">
    <property type="entry name" value="ALIPHATIC SULFONATES-BINDING PROTEIN-RELATED"/>
    <property type="match status" value="1"/>
</dbReference>
<organism evidence="2 3">
    <name type="scientific">Acinetobacter puyangensis</name>
    <dbReference type="NCBI Taxonomy" id="1096779"/>
    <lineage>
        <taxon>Bacteria</taxon>
        <taxon>Pseudomonadati</taxon>
        <taxon>Pseudomonadota</taxon>
        <taxon>Gammaproteobacteria</taxon>
        <taxon>Moraxellales</taxon>
        <taxon>Moraxellaceae</taxon>
        <taxon>Acinetobacter</taxon>
    </lineage>
</organism>
<keyword evidence="1" id="KW-0732">Signal</keyword>
<dbReference type="SUPFAM" id="SSF53850">
    <property type="entry name" value="Periplasmic binding protein-like II"/>
    <property type="match status" value="1"/>
</dbReference>
<dbReference type="Pfam" id="PF12974">
    <property type="entry name" value="Phosphonate-bd"/>
    <property type="match status" value="1"/>
</dbReference>
<dbReference type="EMBL" id="OANT01000005">
    <property type="protein sequence ID" value="SNX45696.1"/>
    <property type="molecule type" value="Genomic_DNA"/>
</dbReference>
<name>A0A240EAY1_9GAMM</name>
<sequence>MRNQIIVLSVLFLGTLFSLSGCSKSADQTQQSQENNTATQLRIAVVANGTSGTLDFMGAPERIAKDPVFLEELKKRNIQLKWEPVTTAAVATLVNESFINNKIDFAFYGNLPGVVLNATGVKTQIVIPGGIGSNVYLIVPPDSTAQSIEDLKGKKIALHRGRPWEINFAQLINEKGLGLKDFQLVNLNPQAGAAALSAKSVDGFFTLSDALTLEDKKLGKIIWSSQDLPPNWKMRAELWGSQKYIQQHPEITQLLADATVRANHWISQHQAEYQQSQTRFGQPLSVIQREQNNSQSNWKQDWSPVYQVNFLTEHYDRVIQHATQNGLIQQPISSQSLLDPRFSQQALKNLNLENYWQNTQQ</sequence>
<feature type="signal peptide" evidence="1">
    <location>
        <begin position="1"/>
        <end position="25"/>
    </location>
</feature>
<protein>
    <submittedName>
        <fullName evidence="2">Sulfonate transport system substrate-binding protein</fullName>
    </submittedName>
</protein>
<evidence type="ECO:0000313" key="3">
    <source>
        <dbReference type="Proteomes" id="UP000219042"/>
    </source>
</evidence>